<sequence length="70" mass="7403">MDTKEILNNANSISLEPAATEGNQSELCKIWPTAKQALEILQGLIKNPALKVIISTIIAAGDAIIGKVCN</sequence>
<proteinExistence type="predicted"/>
<name>A0A7K1T146_9SPHI</name>
<dbReference type="RefSeq" id="WP_157569361.1">
    <property type="nucleotide sequence ID" value="NZ_WPIK01000021.1"/>
</dbReference>
<accession>A0A7K1T146</accession>
<keyword evidence="2" id="KW-1185">Reference proteome</keyword>
<dbReference type="AlphaFoldDB" id="A0A7K1T146"/>
<dbReference type="Proteomes" id="UP000462014">
    <property type="component" value="Unassembled WGS sequence"/>
</dbReference>
<evidence type="ECO:0000313" key="1">
    <source>
        <dbReference type="EMBL" id="MVN23275.1"/>
    </source>
</evidence>
<evidence type="ECO:0000313" key="2">
    <source>
        <dbReference type="Proteomes" id="UP000462014"/>
    </source>
</evidence>
<reference evidence="1 2" key="1">
    <citation type="submission" date="2019-12" db="EMBL/GenBank/DDBJ databases">
        <title>Mucilaginibacter sp. HMF7410 genome sequencing and assembly.</title>
        <authorList>
            <person name="Kang H."/>
            <person name="Cha I."/>
            <person name="Kim H."/>
            <person name="Joh K."/>
        </authorList>
    </citation>
    <scope>NUCLEOTIDE SEQUENCE [LARGE SCALE GENOMIC DNA]</scope>
    <source>
        <strain evidence="1 2">HMF7410</strain>
    </source>
</reference>
<protein>
    <submittedName>
        <fullName evidence="1">Uncharacterized protein</fullName>
    </submittedName>
</protein>
<comment type="caution">
    <text evidence="1">The sequence shown here is derived from an EMBL/GenBank/DDBJ whole genome shotgun (WGS) entry which is preliminary data.</text>
</comment>
<gene>
    <name evidence="1" type="ORF">GO621_17260</name>
</gene>
<dbReference type="EMBL" id="WPIK01000021">
    <property type="protein sequence ID" value="MVN23275.1"/>
    <property type="molecule type" value="Genomic_DNA"/>
</dbReference>
<organism evidence="1 2">
    <name type="scientific">Mucilaginibacter arboris</name>
    <dbReference type="NCBI Taxonomy" id="2682090"/>
    <lineage>
        <taxon>Bacteria</taxon>
        <taxon>Pseudomonadati</taxon>
        <taxon>Bacteroidota</taxon>
        <taxon>Sphingobacteriia</taxon>
        <taxon>Sphingobacteriales</taxon>
        <taxon>Sphingobacteriaceae</taxon>
        <taxon>Mucilaginibacter</taxon>
    </lineage>
</organism>